<dbReference type="Pfam" id="PF00672">
    <property type="entry name" value="HAMP"/>
    <property type="match status" value="1"/>
</dbReference>
<name>A0ABS8WC53_9GAMM</name>
<dbReference type="CDD" id="cd01948">
    <property type="entry name" value="EAL"/>
    <property type="match status" value="1"/>
</dbReference>
<dbReference type="NCBIfam" id="TIGR00254">
    <property type="entry name" value="GGDEF"/>
    <property type="match status" value="1"/>
</dbReference>
<dbReference type="InterPro" id="IPR001633">
    <property type="entry name" value="EAL_dom"/>
</dbReference>
<dbReference type="RefSeq" id="WP_233053780.1">
    <property type="nucleotide sequence ID" value="NZ_JAIMJA010000016.1"/>
</dbReference>
<dbReference type="SMART" id="SM00267">
    <property type="entry name" value="GGDEF"/>
    <property type="match status" value="1"/>
</dbReference>
<dbReference type="PROSITE" id="PS50885">
    <property type="entry name" value="HAMP"/>
    <property type="match status" value="1"/>
</dbReference>
<evidence type="ECO:0000313" key="5">
    <source>
        <dbReference type="EMBL" id="MCE2596128.1"/>
    </source>
</evidence>
<dbReference type="SUPFAM" id="SSF55073">
    <property type="entry name" value="Nucleotide cyclase"/>
    <property type="match status" value="1"/>
</dbReference>
<dbReference type="Pfam" id="PF00563">
    <property type="entry name" value="EAL"/>
    <property type="match status" value="1"/>
</dbReference>
<dbReference type="InterPro" id="IPR029787">
    <property type="entry name" value="Nucleotide_cyclase"/>
</dbReference>
<dbReference type="PANTHER" id="PTHR33121:SF79">
    <property type="entry name" value="CYCLIC DI-GMP PHOSPHODIESTERASE PDED-RELATED"/>
    <property type="match status" value="1"/>
</dbReference>
<sequence>MLKKDLPLQAKYSLTLLGLTGVLLCLFIYIFSNISKDIAEEFSSNAQNQLSDTLVSKVREQGQITSQLLVAQLSQTNQINQLSSLQNLAKLVEKNQLSYAFIYDQNGHLIGPYQQQENLWPHNLPKLQYQSELVTNGIVNLFNPIPSPSSDSHTMLVIGFPISTAKETRLLHSNLERSLSDSSVQFLIQAITGTLIFTLLALAASYMITSHFIHPIRLLTNRSRRLGEGDLEVSLALERSDELGELSRSLQQMRNNLVDSYNDMSQLAWYDPLTGLYNREGCFHHSQLLLSEKAGAQASLTVINLDGFKRINDTMGYKEGDETLRTFAQRLTQLVRKYQQTALIARVSGDEFLLVVAQEQSEAISTQIARELLALSQQALNTKKSAHQLTMSIGISSRPRDGNDFDSLLKAASIAMHTAKYEGKNKYTHYIAGGNQNEWQPETLKKSLQLAIDKGELYVLYQGIFDPDNSMVGVEALVRWNHHKLGAVSPAQFIPIAEQFPVLIEDLTLYVLEQSCAAFEELLTDEQEDFKISINVAACLLNNPELAELLLFSLSEYHVKANRIILEITETQLLTDIDFCCQQLAKLKAAGFTLWIDDFGTGYSSLSYLHRLPVDGLKIDRSFIEQLDQSSAGHAFIKAIVELSKALAVETLAEGVETQAQHELLKSYGCHWFQGFYLHKPAYQTNVMAFHQHYKPKKLQCVPV</sequence>
<dbReference type="Gene3D" id="3.20.20.450">
    <property type="entry name" value="EAL domain"/>
    <property type="match status" value="1"/>
</dbReference>
<dbReference type="PANTHER" id="PTHR33121">
    <property type="entry name" value="CYCLIC DI-GMP PHOSPHODIESTERASE PDEF"/>
    <property type="match status" value="1"/>
</dbReference>
<dbReference type="InterPro" id="IPR043128">
    <property type="entry name" value="Rev_trsase/Diguanyl_cyclase"/>
</dbReference>
<evidence type="ECO:0000259" key="4">
    <source>
        <dbReference type="PROSITE" id="PS50887"/>
    </source>
</evidence>
<feature type="domain" description="GGDEF" evidence="4">
    <location>
        <begin position="296"/>
        <end position="432"/>
    </location>
</feature>
<dbReference type="Gene3D" id="3.30.70.270">
    <property type="match status" value="1"/>
</dbReference>
<dbReference type="InterPro" id="IPR003660">
    <property type="entry name" value="HAMP_dom"/>
</dbReference>
<feature type="domain" description="HAMP" evidence="3">
    <location>
        <begin position="210"/>
        <end position="262"/>
    </location>
</feature>
<dbReference type="CDD" id="cd06225">
    <property type="entry name" value="HAMP"/>
    <property type="match status" value="1"/>
</dbReference>
<evidence type="ECO:0000259" key="2">
    <source>
        <dbReference type="PROSITE" id="PS50883"/>
    </source>
</evidence>
<dbReference type="CDD" id="cd01949">
    <property type="entry name" value="GGDEF"/>
    <property type="match status" value="1"/>
</dbReference>
<dbReference type="SUPFAM" id="SSF158472">
    <property type="entry name" value="HAMP domain-like"/>
    <property type="match status" value="1"/>
</dbReference>
<evidence type="ECO:0000313" key="6">
    <source>
        <dbReference type="Proteomes" id="UP001201273"/>
    </source>
</evidence>
<dbReference type="InterPro" id="IPR000160">
    <property type="entry name" value="GGDEF_dom"/>
</dbReference>
<keyword evidence="1" id="KW-0812">Transmembrane</keyword>
<feature type="transmembrane region" description="Helical" evidence="1">
    <location>
        <begin position="12"/>
        <end position="31"/>
    </location>
</feature>
<proteinExistence type="predicted"/>
<dbReference type="SMART" id="SM00052">
    <property type="entry name" value="EAL"/>
    <property type="match status" value="1"/>
</dbReference>
<gene>
    <name evidence="5" type="ORF">K6Y31_15045</name>
</gene>
<keyword evidence="1" id="KW-0472">Membrane</keyword>
<dbReference type="SMART" id="SM00304">
    <property type="entry name" value="HAMP"/>
    <property type="match status" value="1"/>
</dbReference>
<evidence type="ECO:0000256" key="1">
    <source>
        <dbReference type="SAM" id="Phobius"/>
    </source>
</evidence>
<evidence type="ECO:0000259" key="3">
    <source>
        <dbReference type="PROSITE" id="PS50885"/>
    </source>
</evidence>
<protein>
    <submittedName>
        <fullName evidence="5">EAL domain-containing protein</fullName>
    </submittedName>
</protein>
<feature type="transmembrane region" description="Helical" evidence="1">
    <location>
        <begin position="186"/>
        <end position="208"/>
    </location>
</feature>
<dbReference type="Gene3D" id="6.10.340.10">
    <property type="match status" value="1"/>
</dbReference>
<keyword evidence="6" id="KW-1185">Reference proteome</keyword>
<dbReference type="Pfam" id="PF00990">
    <property type="entry name" value="GGDEF"/>
    <property type="match status" value="1"/>
</dbReference>
<dbReference type="SUPFAM" id="SSF141868">
    <property type="entry name" value="EAL domain-like"/>
    <property type="match status" value="1"/>
</dbReference>
<keyword evidence="1" id="KW-1133">Transmembrane helix</keyword>
<dbReference type="EMBL" id="JAIMJA010000016">
    <property type="protein sequence ID" value="MCE2596128.1"/>
    <property type="molecule type" value="Genomic_DNA"/>
</dbReference>
<feature type="domain" description="EAL" evidence="2">
    <location>
        <begin position="441"/>
        <end position="695"/>
    </location>
</feature>
<reference evidence="5 6" key="1">
    <citation type="journal article" date="2022" name="Environ. Microbiol. Rep.">
        <title>Eco-phylogenetic analyses reveal divergent evolution of vitamin B12 metabolism in the marine bacterial family 'Psychromonadaceae'.</title>
        <authorList>
            <person name="Jin X."/>
            <person name="Yang Y."/>
            <person name="Cao H."/>
            <person name="Gao B."/>
            <person name="Zhao Z."/>
        </authorList>
    </citation>
    <scope>NUCLEOTIDE SEQUENCE [LARGE SCALE GENOMIC DNA]</scope>
    <source>
        <strain evidence="5 6">MKS20</strain>
    </source>
</reference>
<dbReference type="PROSITE" id="PS50883">
    <property type="entry name" value="EAL"/>
    <property type="match status" value="1"/>
</dbReference>
<organism evidence="5 6">
    <name type="scientific">Motilimonas cestriensis</name>
    <dbReference type="NCBI Taxonomy" id="2742685"/>
    <lineage>
        <taxon>Bacteria</taxon>
        <taxon>Pseudomonadati</taxon>
        <taxon>Pseudomonadota</taxon>
        <taxon>Gammaproteobacteria</taxon>
        <taxon>Alteromonadales</taxon>
        <taxon>Alteromonadales genera incertae sedis</taxon>
        <taxon>Motilimonas</taxon>
    </lineage>
</organism>
<dbReference type="PROSITE" id="PS50887">
    <property type="entry name" value="GGDEF"/>
    <property type="match status" value="1"/>
</dbReference>
<dbReference type="Proteomes" id="UP001201273">
    <property type="component" value="Unassembled WGS sequence"/>
</dbReference>
<dbReference type="InterPro" id="IPR035919">
    <property type="entry name" value="EAL_sf"/>
</dbReference>
<accession>A0ABS8WC53</accession>
<comment type="caution">
    <text evidence="5">The sequence shown here is derived from an EMBL/GenBank/DDBJ whole genome shotgun (WGS) entry which is preliminary data.</text>
</comment>
<dbReference type="InterPro" id="IPR050706">
    <property type="entry name" value="Cyclic-di-GMP_PDE-like"/>
</dbReference>